<dbReference type="InterPro" id="IPR013154">
    <property type="entry name" value="ADH-like_N"/>
</dbReference>
<dbReference type="GO" id="GO:0043957">
    <property type="term" value="F:acryloyl-CoA reductase (NADPH) activity"/>
    <property type="evidence" value="ECO:0007669"/>
    <property type="project" value="TreeGrafter"/>
</dbReference>
<dbReference type="HOGENOM" id="CLU_026673_3_3_11"/>
<protein>
    <submittedName>
        <fullName evidence="2">Oxidoreductase</fullName>
    </submittedName>
</protein>
<dbReference type="OrthoDB" id="3813297at2"/>
<feature type="domain" description="Enoyl reductase (ER)" evidence="1">
    <location>
        <begin position="9"/>
        <end position="306"/>
    </location>
</feature>
<dbReference type="Gene3D" id="3.90.180.10">
    <property type="entry name" value="Medium-chain alcohol dehydrogenases, catalytic domain"/>
    <property type="match status" value="1"/>
</dbReference>
<dbReference type="STRING" id="479432.Sros_7645"/>
<organism evidence="2 3">
    <name type="scientific">Streptosporangium roseum (strain ATCC 12428 / DSM 43021 / JCM 3005 / KCTC 9067 / NCIMB 10171 / NRRL 2505 / NI 9100)</name>
    <dbReference type="NCBI Taxonomy" id="479432"/>
    <lineage>
        <taxon>Bacteria</taxon>
        <taxon>Bacillati</taxon>
        <taxon>Actinomycetota</taxon>
        <taxon>Actinomycetes</taxon>
        <taxon>Streptosporangiales</taxon>
        <taxon>Streptosporangiaceae</taxon>
        <taxon>Streptosporangium</taxon>
    </lineage>
</organism>
<dbReference type="Proteomes" id="UP000002029">
    <property type="component" value="Chromosome"/>
</dbReference>
<proteinExistence type="predicted"/>
<evidence type="ECO:0000313" key="2">
    <source>
        <dbReference type="EMBL" id="ACZ90318.1"/>
    </source>
</evidence>
<evidence type="ECO:0000313" key="3">
    <source>
        <dbReference type="Proteomes" id="UP000002029"/>
    </source>
</evidence>
<evidence type="ECO:0000259" key="1">
    <source>
        <dbReference type="SMART" id="SM00829"/>
    </source>
</evidence>
<keyword evidence="3" id="KW-1185">Reference proteome</keyword>
<reference evidence="2 3" key="1">
    <citation type="journal article" date="2010" name="Stand. Genomic Sci.">
        <title>Complete genome sequence of Streptosporangium roseum type strain (NI 9100).</title>
        <authorList>
            <person name="Nolan M."/>
            <person name="Sikorski J."/>
            <person name="Jando M."/>
            <person name="Lucas S."/>
            <person name="Lapidus A."/>
            <person name="Glavina Del Rio T."/>
            <person name="Chen F."/>
            <person name="Tice H."/>
            <person name="Pitluck S."/>
            <person name="Cheng J.F."/>
            <person name="Chertkov O."/>
            <person name="Sims D."/>
            <person name="Meincke L."/>
            <person name="Brettin T."/>
            <person name="Han C."/>
            <person name="Detter J.C."/>
            <person name="Bruce D."/>
            <person name="Goodwin L."/>
            <person name="Land M."/>
            <person name="Hauser L."/>
            <person name="Chang Y.J."/>
            <person name="Jeffries C.D."/>
            <person name="Ivanova N."/>
            <person name="Mavromatis K."/>
            <person name="Mikhailova N."/>
            <person name="Chen A."/>
            <person name="Palaniappan K."/>
            <person name="Chain P."/>
            <person name="Rohde M."/>
            <person name="Goker M."/>
            <person name="Bristow J."/>
            <person name="Eisen J.A."/>
            <person name="Markowitz V."/>
            <person name="Hugenholtz P."/>
            <person name="Kyrpides N.C."/>
            <person name="Klenk H.P."/>
        </authorList>
    </citation>
    <scope>NUCLEOTIDE SEQUENCE [LARGE SCALE GENOMIC DNA]</scope>
    <source>
        <strain evidence="3">ATCC 12428 / DSM 43021 / JCM 3005 / NI 9100</strain>
    </source>
</reference>
<dbReference type="Gene3D" id="3.40.50.720">
    <property type="entry name" value="NAD(P)-binding Rossmann-like Domain"/>
    <property type="match status" value="1"/>
</dbReference>
<dbReference type="Pfam" id="PF08240">
    <property type="entry name" value="ADH_N"/>
    <property type="match status" value="1"/>
</dbReference>
<sequence length="309" mass="31636">MRALVVDRSVPAGLRLAEVPDPEPAPHQALIRAAATSLNYGEVKYVIAGQPDGAVPGWDAAGVVERAARDGSGPATGTPVVTLADGGAWAELRAVDTALIGTVPAGADLGAIATVPVAGASALRVLHRIGALPGKRILVTGATGGVGRYAVQLAHQDGAHVIAVTGDPEAHGASLRRLGADEVIAAPWELGEPVDGVVELVGGAHLVDAYARLAEHGHLVSAGHAVQEDITFPPGAFLGNEGRHNRSISSFYLLACTGLGPDLTRLAELVARGALDPGIAWRGTWDKAAEALDALRERRLHGKAVLDLT</sequence>
<dbReference type="Pfam" id="PF13602">
    <property type="entry name" value="ADH_zinc_N_2"/>
    <property type="match status" value="1"/>
</dbReference>
<dbReference type="EMBL" id="CP001814">
    <property type="protein sequence ID" value="ACZ90318.1"/>
    <property type="molecule type" value="Genomic_DNA"/>
</dbReference>
<dbReference type="PANTHER" id="PTHR43677:SF1">
    <property type="entry name" value="ACRYLYL-COA REDUCTASE ACUI-RELATED"/>
    <property type="match status" value="1"/>
</dbReference>
<dbReference type="SUPFAM" id="SSF50129">
    <property type="entry name" value="GroES-like"/>
    <property type="match status" value="1"/>
</dbReference>
<dbReference type="KEGG" id="sro:Sros_7645"/>
<name>D2ARH8_STRRD</name>
<dbReference type="AlphaFoldDB" id="D2ARH8"/>
<dbReference type="InterPro" id="IPR036291">
    <property type="entry name" value="NAD(P)-bd_dom_sf"/>
</dbReference>
<dbReference type="SMART" id="SM00829">
    <property type="entry name" value="PKS_ER"/>
    <property type="match status" value="1"/>
</dbReference>
<accession>D2ARH8</accession>
<gene>
    <name evidence="2" type="ordered locus">Sros_7645</name>
</gene>
<dbReference type="SUPFAM" id="SSF51735">
    <property type="entry name" value="NAD(P)-binding Rossmann-fold domains"/>
    <property type="match status" value="1"/>
</dbReference>
<dbReference type="RefSeq" id="WP_012894048.1">
    <property type="nucleotide sequence ID" value="NC_013595.1"/>
</dbReference>
<dbReference type="eggNOG" id="COG0604">
    <property type="taxonomic scope" value="Bacteria"/>
</dbReference>
<dbReference type="CDD" id="cd08270">
    <property type="entry name" value="MDR4"/>
    <property type="match status" value="1"/>
</dbReference>
<dbReference type="InterPro" id="IPR051397">
    <property type="entry name" value="Zn-ADH-like_protein"/>
</dbReference>
<dbReference type="PANTHER" id="PTHR43677">
    <property type="entry name" value="SHORT-CHAIN DEHYDROGENASE/REDUCTASE"/>
    <property type="match status" value="1"/>
</dbReference>
<dbReference type="InterPro" id="IPR011032">
    <property type="entry name" value="GroES-like_sf"/>
</dbReference>
<dbReference type="InterPro" id="IPR020843">
    <property type="entry name" value="ER"/>
</dbReference>